<dbReference type="EMBL" id="JAFREL020000003">
    <property type="protein sequence ID" value="MEO1771860.1"/>
    <property type="molecule type" value="Genomic_DNA"/>
</dbReference>
<dbReference type="RefSeq" id="WP_207702592.1">
    <property type="nucleotide sequence ID" value="NZ_JAFREL020000003.1"/>
</dbReference>
<name>A0ABV0EVC6_9ENTE</name>
<evidence type="ECO:0008006" key="3">
    <source>
        <dbReference type="Google" id="ProtNLM"/>
    </source>
</evidence>
<keyword evidence="2" id="KW-1185">Reference proteome</keyword>
<protein>
    <recommendedName>
        <fullName evidence="3">MerR family transcriptional regulator</fullName>
    </recommendedName>
</protein>
<accession>A0ABV0EVC6</accession>
<proteinExistence type="predicted"/>
<evidence type="ECO:0000313" key="1">
    <source>
        <dbReference type="EMBL" id="MEO1771860.1"/>
    </source>
</evidence>
<sequence length="78" mass="9239">MKEFGLSIDSLLRHSELSQLGDSTLLERQEILADDYQKLVKKQEQINQTVAKLKWKLTFCNTKLFRQRLNLLKKGYVR</sequence>
<dbReference type="InterPro" id="IPR009061">
    <property type="entry name" value="DNA-bd_dom_put_sf"/>
</dbReference>
<gene>
    <name evidence="1" type="ORF">JZO67_003842</name>
</gene>
<dbReference type="SUPFAM" id="SSF46955">
    <property type="entry name" value="Putative DNA-binding domain"/>
    <property type="match status" value="1"/>
</dbReference>
<organism evidence="1 2">
    <name type="scientific">Candidatus Enterococcus ferrettii</name>
    <dbReference type="NCBI Taxonomy" id="2815324"/>
    <lineage>
        <taxon>Bacteria</taxon>
        <taxon>Bacillati</taxon>
        <taxon>Bacillota</taxon>
        <taxon>Bacilli</taxon>
        <taxon>Lactobacillales</taxon>
        <taxon>Enterococcaceae</taxon>
        <taxon>Enterococcus</taxon>
    </lineage>
</organism>
<reference evidence="1 2" key="1">
    <citation type="submission" date="2024-02" db="EMBL/GenBank/DDBJ databases">
        <title>The Genome Sequence of Enterococcus sp. DIV0159.</title>
        <authorList>
            <person name="Earl A."/>
            <person name="Manson A."/>
            <person name="Gilmore M."/>
            <person name="Sanders J."/>
            <person name="Shea T."/>
            <person name="Howe W."/>
            <person name="Livny J."/>
            <person name="Cuomo C."/>
            <person name="Neafsey D."/>
            <person name="Birren B."/>
        </authorList>
    </citation>
    <scope>NUCLEOTIDE SEQUENCE [LARGE SCALE GENOMIC DNA]</scope>
    <source>
        <strain evidence="1 2">665A</strain>
    </source>
</reference>
<comment type="caution">
    <text evidence="1">The sequence shown here is derived from an EMBL/GenBank/DDBJ whole genome shotgun (WGS) entry which is preliminary data.</text>
</comment>
<evidence type="ECO:0000313" key="2">
    <source>
        <dbReference type="Proteomes" id="UP000664357"/>
    </source>
</evidence>
<dbReference type="Proteomes" id="UP000664357">
    <property type="component" value="Unassembled WGS sequence"/>
</dbReference>